<feature type="signal peptide" evidence="3">
    <location>
        <begin position="1"/>
        <end position="22"/>
    </location>
</feature>
<evidence type="ECO:0000313" key="5">
    <source>
        <dbReference type="Proteomes" id="UP000254834"/>
    </source>
</evidence>
<protein>
    <submittedName>
        <fullName evidence="4">Uncharacterized protein</fullName>
    </submittedName>
</protein>
<dbReference type="KEGG" id="cdes:C0J27_00540"/>
<feature type="coiled-coil region" evidence="1">
    <location>
        <begin position="554"/>
        <end position="583"/>
    </location>
</feature>
<dbReference type="RefSeq" id="WP_115585254.1">
    <property type="nucleotide sequence ID" value="NZ_CP025544.1"/>
</dbReference>
<feature type="compositionally biased region" description="Basic and acidic residues" evidence="2">
    <location>
        <begin position="371"/>
        <end position="391"/>
    </location>
</feature>
<gene>
    <name evidence="4" type="ORF">C0J27_00540</name>
</gene>
<proteinExistence type="predicted"/>
<accession>A0A345ZAC2</accession>
<dbReference type="EMBL" id="CP025544">
    <property type="protein sequence ID" value="AXK60239.1"/>
    <property type="molecule type" value="Genomic_DNA"/>
</dbReference>
<dbReference type="AlphaFoldDB" id="A0A345ZAC2"/>
<name>A0A345ZAC2_9BACT</name>
<keyword evidence="1" id="KW-0175">Coiled coil</keyword>
<evidence type="ECO:0000256" key="1">
    <source>
        <dbReference type="SAM" id="Coils"/>
    </source>
</evidence>
<feature type="chain" id="PRO_5016559139" evidence="3">
    <location>
        <begin position="23"/>
        <end position="623"/>
    </location>
</feature>
<sequence>MNHFFKSLLFTLAMPCFISAGAMGVQMQPVSVHDMFKDLTEEQIVAYMEEGQREMERIMTKGTPEEQAEFMRMMEDTMKSFSPEDFEEINKIAQIVEPLLLEKEAEAFKAQEAKTIKPEPIKEPRQEMVSGDSSFEYMLHRINKTINGILLKVKSDVTLTSVLKQWDKKETFNELVRLLQALNNKNILAILTSAKNDDIKKLNETIENFSKRLEIENKQFNVADTFGLEIDKATSDANVLKFNKILEFFSGATETLLPMLTKFLQEFEPEALKLAKEHDDKAKSSLDAAKQIEKIKRPIGAYTGIDNNPSYGSSANYNPARNDYAGQNYTSASPQSRRAQNKMNYNGGAGNSQGAPNSSSMPGAPAAPADKTIKKEDPKEKKPEDKKADALKPVIDKIERYDDMFDNASYDEYRKALSKAGDIYKPYGKELLNIDDFNNNYNRESITNPYFNGPISQQERSLRSSLQPNLQKYNEKSAEFKKATQSAHTYYGTLKALIDAALPDIKELKSIVDATRTSLPSLNVSELDKLNNSPALKKLKSRFQSYEGLFNSTQKELQNKHKAHKIEKDNAEETKAYNELQAKVESLHGLDRVILDTRASFDLLDRAIKAEIKRKKRDAGKVN</sequence>
<feature type="region of interest" description="Disordered" evidence="2">
    <location>
        <begin position="301"/>
        <end position="391"/>
    </location>
</feature>
<keyword evidence="3" id="KW-0732">Signal</keyword>
<feature type="compositionally biased region" description="Polar residues" evidence="2">
    <location>
        <begin position="305"/>
        <end position="344"/>
    </location>
</feature>
<reference evidence="4 5" key="1">
    <citation type="submission" date="2017-12" db="EMBL/GenBank/DDBJ databases">
        <title>Chromulinavorax destructans is a abundant pathogen of dominant heterotrophic picoflagllates.</title>
        <authorList>
            <person name="Deeg C.M."/>
            <person name="Zimmer M."/>
            <person name="Suttle C.A."/>
        </authorList>
    </citation>
    <scope>NUCLEOTIDE SEQUENCE [LARGE SCALE GENOMIC DNA]</scope>
    <source>
        <strain evidence="4 5">SeV1</strain>
    </source>
</reference>
<feature type="compositionally biased region" description="Low complexity" evidence="2">
    <location>
        <begin position="355"/>
        <end position="369"/>
    </location>
</feature>
<evidence type="ECO:0000256" key="3">
    <source>
        <dbReference type="SAM" id="SignalP"/>
    </source>
</evidence>
<organism evidence="4 5">
    <name type="scientific">Candidatus Chromulinivorax destructor</name>
    <dbReference type="NCBI Taxonomy" id="2066483"/>
    <lineage>
        <taxon>Bacteria</taxon>
        <taxon>Candidatus Babelota</taxon>
        <taxon>Candidatus Babeliae</taxon>
        <taxon>Candidatus Babeliales</taxon>
        <taxon>Candidatus Chromulinivoraceae</taxon>
        <taxon>Candidatus Chromulinivorax</taxon>
    </lineage>
</organism>
<dbReference type="Proteomes" id="UP000254834">
    <property type="component" value="Chromosome"/>
</dbReference>
<keyword evidence="5" id="KW-1185">Reference proteome</keyword>
<evidence type="ECO:0000313" key="4">
    <source>
        <dbReference type="EMBL" id="AXK60239.1"/>
    </source>
</evidence>
<evidence type="ECO:0000256" key="2">
    <source>
        <dbReference type="SAM" id="MobiDB-lite"/>
    </source>
</evidence>